<sequence>KGGYEDRHSGQRQRQIGSVPRSGHQGQPGRRSFGEWLASGRACGDRRRHTGNWNSAHTIPESK</sequence>
<proteinExistence type="predicted"/>
<protein>
    <submittedName>
        <fullName evidence="2">Uncharacterized protein</fullName>
    </submittedName>
</protein>
<gene>
    <name evidence="2" type="ORF">PGLA2088_LOCUS45861</name>
</gene>
<dbReference type="AlphaFoldDB" id="A0A813LDV7"/>
<organism evidence="2 3">
    <name type="scientific">Polarella glacialis</name>
    <name type="common">Dinoflagellate</name>
    <dbReference type="NCBI Taxonomy" id="89957"/>
    <lineage>
        <taxon>Eukaryota</taxon>
        <taxon>Sar</taxon>
        <taxon>Alveolata</taxon>
        <taxon>Dinophyceae</taxon>
        <taxon>Suessiales</taxon>
        <taxon>Suessiaceae</taxon>
        <taxon>Polarella</taxon>
    </lineage>
</organism>
<feature type="non-terminal residue" evidence="2">
    <location>
        <position position="63"/>
    </location>
</feature>
<evidence type="ECO:0000256" key="1">
    <source>
        <dbReference type="SAM" id="MobiDB-lite"/>
    </source>
</evidence>
<evidence type="ECO:0000313" key="3">
    <source>
        <dbReference type="Proteomes" id="UP000626109"/>
    </source>
</evidence>
<evidence type="ECO:0000313" key="2">
    <source>
        <dbReference type="EMBL" id="CAE8730886.1"/>
    </source>
</evidence>
<accession>A0A813LDV7</accession>
<dbReference type="Proteomes" id="UP000626109">
    <property type="component" value="Unassembled WGS sequence"/>
</dbReference>
<comment type="caution">
    <text evidence="2">The sequence shown here is derived from an EMBL/GenBank/DDBJ whole genome shotgun (WGS) entry which is preliminary data.</text>
</comment>
<reference evidence="2" key="1">
    <citation type="submission" date="2021-02" db="EMBL/GenBank/DDBJ databases">
        <authorList>
            <person name="Dougan E. K."/>
            <person name="Rhodes N."/>
            <person name="Thang M."/>
            <person name="Chan C."/>
        </authorList>
    </citation>
    <scope>NUCLEOTIDE SEQUENCE</scope>
</reference>
<feature type="region of interest" description="Disordered" evidence="1">
    <location>
        <begin position="1"/>
        <end position="63"/>
    </location>
</feature>
<dbReference type="EMBL" id="CAJNNW010035918">
    <property type="protein sequence ID" value="CAE8730886.1"/>
    <property type="molecule type" value="Genomic_DNA"/>
</dbReference>
<name>A0A813LDV7_POLGL</name>